<sequence>MKLKEEETLKAFGCMYCAFRCDKIGRLHNTEELPSRRQVASEGELTRRVTEGERRARRRTEEGSNIFLVVRFRLEKNITGQGTCGQPNTY</sequence>
<accession>A0AAJ8E1H6</accession>
<reference evidence="2" key="2">
    <citation type="submission" date="2025-08" db="UniProtKB">
        <authorList>
            <consortium name="RefSeq"/>
        </authorList>
    </citation>
    <scope>IDENTIFICATION</scope>
</reference>
<feature type="compositionally biased region" description="Basic and acidic residues" evidence="1">
    <location>
        <begin position="44"/>
        <end position="57"/>
    </location>
</feature>
<name>A0AAJ8E1H6_ASPNG</name>
<evidence type="ECO:0000313" key="2">
    <source>
        <dbReference type="RefSeq" id="XP_059603935.1"/>
    </source>
</evidence>
<feature type="region of interest" description="Disordered" evidence="1">
    <location>
        <begin position="38"/>
        <end position="57"/>
    </location>
</feature>
<dbReference type="GeneID" id="84591620"/>
<evidence type="ECO:0000256" key="1">
    <source>
        <dbReference type="SAM" id="MobiDB-lite"/>
    </source>
</evidence>
<proteinExistence type="predicted"/>
<dbReference type="KEGG" id="ang:An08g02890"/>
<reference evidence="2" key="1">
    <citation type="submission" date="2025-02" db="EMBL/GenBank/DDBJ databases">
        <authorList>
            <consortium name="NCBI Genome Project"/>
        </authorList>
    </citation>
    <scope>NUCLEOTIDE SEQUENCE</scope>
</reference>
<dbReference type="AlphaFoldDB" id="A0AAJ8E1H6"/>
<dbReference type="RefSeq" id="XP_059603935.1">
    <property type="nucleotide sequence ID" value="XM_059748914.1"/>
</dbReference>
<organism evidence="2">
    <name type="scientific">Aspergillus niger</name>
    <dbReference type="NCBI Taxonomy" id="5061"/>
    <lineage>
        <taxon>Eukaryota</taxon>
        <taxon>Fungi</taxon>
        <taxon>Dikarya</taxon>
        <taxon>Ascomycota</taxon>
        <taxon>Pezizomycotina</taxon>
        <taxon>Eurotiomycetes</taxon>
        <taxon>Eurotiomycetidae</taxon>
        <taxon>Eurotiales</taxon>
        <taxon>Aspergillaceae</taxon>
        <taxon>Aspergillus</taxon>
        <taxon>Aspergillus subgen. Circumdati</taxon>
    </lineage>
</organism>
<dbReference type="VEuPathDB" id="FungiDB:An08g02890"/>
<protein>
    <submittedName>
        <fullName evidence="2">Uncharacterized protein</fullName>
    </submittedName>
</protein>
<gene>
    <name evidence="2" type="ORF">An08g02890</name>
</gene>